<evidence type="ECO:0000256" key="4">
    <source>
        <dbReference type="HAMAP-Rule" id="MF_01988"/>
    </source>
</evidence>
<dbReference type="Pfam" id="PF00549">
    <property type="entry name" value="Ligase_CoA"/>
    <property type="match status" value="1"/>
</dbReference>
<dbReference type="GO" id="GO:0004776">
    <property type="term" value="F:succinate-CoA ligase (GDP-forming) activity"/>
    <property type="evidence" value="ECO:0007669"/>
    <property type="project" value="TreeGrafter"/>
</dbReference>
<dbReference type="InterPro" id="IPR036291">
    <property type="entry name" value="NAD(P)-bd_dom_sf"/>
</dbReference>
<dbReference type="GO" id="GO:0004775">
    <property type="term" value="F:succinate-CoA ligase (ADP-forming) activity"/>
    <property type="evidence" value="ECO:0007669"/>
    <property type="project" value="UniProtKB-UniRule"/>
</dbReference>
<accession>E1QQI9</accession>
<dbReference type="NCBIfam" id="NF004230">
    <property type="entry name" value="PRK05678.1"/>
    <property type="match status" value="1"/>
</dbReference>
<dbReference type="InterPro" id="IPR003781">
    <property type="entry name" value="CoA-bd"/>
</dbReference>
<gene>
    <name evidence="4" type="primary">sucD</name>
    <name evidence="9" type="ordered locus">Vdis_1096</name>
</gene>
<feature type="binding site" evidence="4">
    <location>
        <position position="163"/>
    </location>
    <ligand>
        <name>substrate</name>
        <note>ligand shared with subunit beta</note>
    </ligand>
</feature>
<dbReference type="HAMAP" id="MF_01988">
    <property type="entry name" value="Succ_CoA_alpha"/>
    <property type="match status" value="1"/>
</dbReference>
<dbReference type="STRING" id="572478.Vdis_1096"/>
<evidence type="ECO:0000313" key="10">
    <source>
        <dbReference type="Proteomes" id="UP000006681"/>
    </source>
</evidence>
<dbReference type="GO" id="GO:0006099">
    <property type="term" value="P:tricarboxylic acid cycle"/>
    <property type="evidence" value="ECO:0007669"/>
    <property type="project" value="UniProtKB-UniRule"/>
</dbReference>
<comment type="similarity">
    <text evidence="4 6">Belongs to the succinate/malate CoA ligase alpha subunit family.</text>
</comment>
<dbReference type="InterPro" id="IPR016102">
    <property type="entry name" value="Succinyl-CoA_synth-like"/>
</dbReference>
<reference evidence="9 10" key="1">
    <citation type="journal article" date="2010" name="Stand. Genomic Sci.">
        <title>Complete genome sequence of Vulcanisaeta distributa type strain (IC-017).</title>
        <authorList>
            <person name="Mavromatis K."/>
            <person name="Sikorski J."/>
            <person name="Pabst E."/>
            <person name="Teshima H."/>
            <person name="Lapidus A."/>
            <person name="Lucas S."/>
            <person name="Nolan M."/>
            <person name="Glavina Del Rio T."/>
            <person name="Cheng J.F."/>
            <person name="Bruce D."/>
            <person name="Goodwin L."/>
            <person name="Pitluck S."/>
            <person name="Liolios K."/>
            <person name="Ivanova N."/>
            <person name="Mikhailova N."/>
            <person name="Pati A."/>
            <person name="Chen A."/>
            <person name="Palaniappan K."/>
            <person name="Land M."/>
            <person name="Hauser L."/>
            <person name="Chang Y.J."/>
            <person name="Jeffries C.D."/>
            <person name="Rohde M."/>
            <person name="Spring S."/>
            <person name="Goker M."/>
            <person name="Wirth R."/>
            <person name="Woyke T."/>
            <person name="Bristow J."/>
            <person name="Eisen J.A."/>
            <person name="Markowitz V."/>
            <person name="Hugenholtz P."/>
            <person name="Klenk H.P."/>
            <person name="Kyrpides N.C."/>
        </authorList>
    </citation>
    <scope>NUCLEOTIDE SEQUENCE [LARGE SCALE GENOMIC DNA]</scope>
    <source>
        <strain evidence="10">DSM 14429 / JCM 11212 / NBRC 100878 / IC-017</strain>
    </source>
</reference>
<comment type="pathway">
    <text evidence="4 7">Carbohydrate metabolism; tricarboxylic acid cycle; succinate from succinyl-CoA (ligase route): step 1/1.</text>
</comment>
<dbReference type="PANTHER" id="PTHR11117:SF2">
    <property type="entry name" value="SUCCINATE--COA LIGASE [ADP_GDP-FORMING] SUBUNIT ALPHA, MITOCHONDRIAL"/>
    <property type="match status" value="1"/>
</dbReference>
<dbReference type="InterPro" id="IPR017440">
    <property type="entry name" value="Cit_synth/succinyl-CoA_lig_AS"/>
</dbReference>
<dbReference type="Pfam" id="PF02629">
    <property type="entry name" value="CoA_binding"/>
    <property type="match status" value="1"/>
</dbReference>
<dbReference type="FunFam" id="3.40.50.261:FF:000006">
    <property type="entry name" value="Succinate--CoA ligase [ADP-forming] subunit alpha"/>
    <property type="match status" value="1"/>
</dbReference>
<comment type="catalytic activity">
    <reaction evidence="4 7">
        <text>succinate + ATP + CoA = succinyl-CoA + ADP + phosphate</text>
        <dbReference type="Rhea" id="RHEA:17661"/>
        <dbReference type="ChEBI" id="CHEBI:30031"/>
        <dbReference type="ChEBI" id="CHEBI:30616"/>
        <dbReference type="ChEBI" id="CHEBI:43474"/>
        <dbReference type="ChEBI" id="CHEBI:57287"/>
        <dbReference type="ChEBI" id="CHEBI:57292"/>
        <dbReference type="ChEBI" id="CHEBI:456216"/>
        <dbReference type="EC" id="6.2.1.5"/>
    </reaction>
</comment>
<dbReference type="SMART" id="SM00881">
    <property type="entry name" value="CoA_binding"/>
    <property type="match status" value="1"/>
</dbReference>
<name>E1QQI9_VULDI</name>
<dbReference type="AlphaFoldDB" id="E1QQI9"/>
<evidence type="ECO:0000313" key="9">
    <source>
        <dbReference type="EMBL" id="ADN50484.1"/>
    </source>
</evidence>
<feature type="domain" description="CoA-binding" evidence="8">
    <location>
        <begin position="6"/>
        <end position="103"/>
    </location>
</feature>
<keyword evidence="3 4" id="KW-0547">Nucleotide-binding</keyword>
<dbReference type="Gene3D" id="3.40.50.261">
    <property type="entry name" value="Succinyl-CoA synthetase domains"/>
    <property type="match status" value="1"/>
</dbReference>
<dbReference type="InterPro" id="IPR005810">
    <property type="entry name" value="CoA_lig_alpha"/>
</dbReference>
<dbReference type="GO" id="GO:0000166">
    <property type="term" value="F:nucleotide binding"/>
    <property type="evidence" value="ECO:0007669"/>
    <property type="project" value="UniProtKB-KW"/>
</dbReference>
<dbReference type="KEGG" id="vdi:Vdis_1096"/>
<keyword evidence="10" id="KW-1185">Reference proteome</keyword>
<proteinExistence type="inferred from homology"/>
<feature type="binding site" evidence="4">
    <location>
        <begin position="19"/>
        <end position="22"/>
    </location>
    <ligand>
        <name>CoA</name>
        <dbReference type="ChEBI" id="CHEBI:57287"/>
    </ligand>
</feature>
<dbReference type="eggNOG" id="arCOG01339">
    <property type="taxonomic scope" value="Archaea"/>
</dbReference>
<protein>
    <recommendedName>
        <fullName evidence="4">Succinate--CoA ligase [ADP-forming] subunit alpha</fullName>
        <ecNumber evidence="4">6.2.1.5</ecNumber>
    </recommendedName>
    <alternativeName>
        <fullName evidence="4">Succinyl-CoA synthetase subunit alpha</fullName>
        <shortName evidence="4">SCS-alpha</shortName>
    </alternativeName>
</protein>
<dbReference type="GO" id="GO:0009361">
    <property type="term" value="C:succinate-CoA ligase complex (ADP-forming)"/>
    <property type="evidence" value="ECO:0007669"/>
    <property type="project" value="TreeGrafter"/>
</dbReference>
<dbReference type="EMBL" id="CP002100">
    <property type="protein sequence ID" value="ADN50484.1"/>
    <property type="molecule type" value="Genomic_DNA"/>
</dbReference>
<evidence type="ECO:0000259" key="8">
    <source>
        <dbReference type="SMART" id="SM00881"/>
    </source>
</evidence>
<feature type="active site" description="Tele-phosphohistidine intermediate" evidence="4 5">
    <location>
        <position position="252"/>
    </location>
</feature>
<reference evidence="10" key="2">
    <citation type="journal article" date="2010" name="Stand. Genomic Sci.">
        <title>Complete genome sequence of Vulcanisaeta distributa type strain (IC-017T).</title>
        <authorList>
            <person name="Mavromatis K."/>
            <person name="Sikorski J."/>
            <person name="Pabst E."/>
            <person name="Teshima H."/>
            <person name="Lapidus A."/>
            <person name="Lucas S."/>
            <person name="Nolan M."/>
            <person name="Glavina Del Rio T."/>
            <person name="Cheng J."/>
            <person name="Bruce D."/>
            <person name="Goodwin L."/>
            <person name="Pitluck S."/>
            <person name="Liolios K."/>
            <person name="Ivanova N."/>
            <person name="Mikhailova N."/>
            <person name="Pati A."/>
            <person name="Chen A."/>
            <person name="Palaniappan K."/>
            <person name="Land M."/>
            <person name="Hauser L."/>
            <person name="Chang Y."/>
            <person name="Jeffries C."/>
            <person name="Rohde M."/>
            <person name="Spring S."/>
            <person name="Goker M."/>
            <person name="Wirth R."/>
            <person name="Woyke T."/>
            <person name="Bristow J."/>
            <person name="Eisen J."/>
            <person name="Markowitz V."/>
            <person name="Hugenholtz P."/>
            <person name="Klenk H."/>
            <person name="Kyrpides N."/>
        </authorList>
    </citation>
    <scope>NUCLEOTIDE SEQUENCE [LARGE SCALE GENOMIC DNA]</scope>
    <source>
        <strain evidence="10">DSM 14429 / JCM 11212 / NBRC 100878 / IC-017</strain>
    </source>
</reference>
<dbReference type="PRINTS" id="PR01798">
    <property type="entry name" value="SCOASYNTHASE"/>
</dbReference>
<dbReference type="EC" id="6.2.1.5" evidence="4"/>
<dbReference type="Gene3D" id="3.40.50.720">
    <property type="entry name" value="NAD(P)-binding Rossmann-like Domain"/>
    <property type="match status" value="1"/>
</dbReference>
<evidence type="ECO:0000256" key="3">
    <source>
        <dbReference type="ARBA" id="ARBA00022741"/>
    </source>
</evidence>
<dbReference type="HOGENOM" id="CLU_052104_0_0_2"/>
<keyword evidence="1 4" id="KW-0816">Tricarboxylic acid cycle</keyword>
<evidence type="ECO:0000256" key="6">
    <source>
        <dbReference type="RuleBase" id="RU000677"/>
    </source>
</evidence>
<evidence type="ECO:0000256" key="1">
    <source>
        <dbReference type="ARBA" id="ARBA00022532"/>
    </source>
</evidence>
<feature type="binding site" evidence="4">
    <location>
        <begin position="99"/>
        <end position="101"/>
    </location>
    <ligand>
        <name>CoA</name>
        <dbReference type="ChEBI" id="CHEBI:57287"/>
    </ligand>
</feature>
<dbReference type="PROSITE" id="PS01216">
    <property type="entry name" value="SUCCINYL_COA_LIG_1"/>
    <property type="match status" value="1"/>
</dbReference>
<comment type="catalytic activity">
    <reaction evidence="4">
        <text>GTP + succinate + CoA = succinyl-CoA + GDP + phosphate</text>
        <dbReference type="Rhea" id="RHEA:22120"/>
        <dbReference type="ChEBI" id="CHEBI:30031"/>
        <dbReference type="ChEBI" id="CHEBI:37565"/>
        <dbReference type="ChEBI" id="CHEBI:43474"/>
        <dbReference type="ChEBI" id="CHEBI:57287"/>
        <dbReference type="ChEBI" id="CHEBI:57292"/>
        <dbReference type="ChEBI" id="CHEBI:58189"/>
    </reaction>
</comment>
<evidence type="ECO:0000256" key="7">
    <source>
        <dbReference type="RuleBase" id="RU000699"/>
    </source>
</evidence>
<dbReference type="UniPathway" id="UPA00223">
    <property type="reaction ID" value="UER00999"/>
</dbReference>
<comment type="subunit">
    <text evidence="4 7">Heterotetramer of two alpha and two beta subunits.</text>
</comment>
<keyword evidence="2 4" id="KW-0436">Ligase</keyword>
<evidence type="ECO:0000256" key="2">
    <source>
        <dbReference type="ARBA" id="ARBA00022598"/>
    </source>
</evidence>
<evidence type="ECO:0000256" key="5">
    <source>
        <dbReference type="PIRSR" id="PIRSR001553-1"/>
    </source>
</evidence>
<dbReference type="FunFam" id="3.40.50.720:FF:000205">
    <property type="entry name" value="Succinate--CoA ligase [ADP-forming] subunit alpha"/>
    <property type="match status" value="1"/>
</dbReference>
<dbReference type="Proteomes" id="UP000006681">
    <property type="component" value="Chromosome"/>
</dbReference>
<sequence length="294" mass="31492">MGMAILVNENTKVLVQGITGREGSRHTQYMLQYGTKVVAGVTPGKGGQTVHGVPVFDTVEEALRKFPDINTSIIFVPAQFAADSVYEAIDAGIKLIVIITEHIPIHDALRFVNYAKRKGVTIIGPNCPGVVSPLRSKVGILPNHIYTKSGPVGIVSRSGTLTYEISYHLTQAGIGQSTVVGIGGDPIIGTDMLEVVKMFEEDPETKYIVVIGEIGGTMEERLAQYIGSGKVTKPVVAYISGRTAPPGKRMGHAGAIVSMGMGSYESKVKAFQEVNVPVAKTPTEVVKLIKQYIR</sequence>
<dbReference type="NCBIfam" id="TIGR01019">
    <property type="entry name" value="sucCoAalpha"/>
    <property type="match status" value="1"/>
</dbReference>
<dbReference type="PROSITE" id="PS00399">
    <property type="entry name" value="SUCCINYL_COA_LIG_2"/>
    <property type="match status" value="1"/>
</dbReference>
<dbReference type="SUPFAM" id="SSF52210">
    <property type="entry name" value="Succinyl-CoA synthetase domains"/>
    <property type="match status" value="1"/>
</dbReference>
<organism evidence="9 10">
    <name type="scientific">Vulcanisaeta distributa (strain DSM 14429 / JCM 11212 / NBRC 100878 / IC-017)</name>
    <dbReference type="NCBI Taxonomy" id="572478"/>
    <lineage>
        <taxon>Archaea</taxon>
        <taxon>Thermoproteota</taxon>
        <taxon>Thermoprotei</taxon>
        <taxon>Thermoproteales</taxon>
        <taxon>Thermoproteaceae</taxon>
        <taxon>Vulcanisaeta</taxon>
    </lineage>
</organism>
<dbReference type="PANTHER" id="PTHR11117">
    <property type="entry name" value="SUCCINYL-COA LIGASE SUBUNIT ALPHA"/>
    <property type="match status" value="1"/>
</dbReference>
<dbReference type="PIRSF" id="PIRSF001553">
    <property type="entry name" value="SucCS_alpha"/>
    <property type="match status" value="1"/>
</dbReference>
<feature type="binding site" evidence="4">
    <location>
        <position position="45"/>
    </location>
    <ligand>
        <name>CoA</name>
        <dbReference type="ChEBI" id="CHEBI:57287"/>
    </ligand>
</feature>
<dbReference type="InterPro" id="IPR033847">
    <property type="entry name" value="Citrt_syn/SCS-alpha_CS"/>
</dbReference>
<dbReference type="SUPFAM" id="SSF51735">
    <property type="entry name" value="NAD(P)-binding Rossmann-fold domains"/>
    <property type="match status" value="1"/>
</dbReference>
<dbReference type="InterPro" id="IPR005811">
    <property type="entry name" value="SUCC_ACL_C"/>
</dbReference>
<comment type="function">
    <text evidence="4 7">Succinyl-CoA synthetase functions in the citric acid cycle (TCA), coupling the hydrolysis of succinyl-CoA to the synthesis of either ATP or GTP and thus represents the only step of substrate-level phosphorylation in the TCA. The alpha subunit of the enzyme binds the substrates coenzyme A and phosphate, while succinate binding and nucleotide specificity is provided by the beta subunit.</text>
</comment>